<dbReference type="Pfam" id="PF01336">
    <property type="entry name" value="tRNA_anti-codon"/>
    <property type="match status" value="1"/>
</dbReference>
<evidence type="ECO:0000256" key="9">
    <source>
        <dbReference type="ARBA" id="ARBA00049244"/>
    </source>
</evidence>
<evidence type="ECO:0000313" key="11">
    <source>
        <dbReference type="EMBL" id="RCF49632.1"/>
    </source>
</evidence>
<dbReference type="Pfam" id="PF14579">
    <property type="entry name" value="HHH_6"/>
    <property type="match status" value="1"/>
</dbReference>
<sequence length="1159" mass="130481">MAEPRFIHLRVHSDFSMVDGLQKINPIVGAAAANNMPALALTDQMNMCGLVRFYGAAHGKGVKPIVGADFWVQSDELGDEQFRLTLLAMDNDGYQNITLLISRGYQRGHVQGRPVIDKAWLAEHAKGVIVLSGGREGDVGKFLLKGNRQMTEQCLAFYQTHFPDAYYLELLRTGRPDEEVYLHMAVAIATEFALPVVATNEVVFLTADDFDAHEIRVAIHDGYTLMDKRRPRRYSPQQYLRSQEEMAELFADIPEALENTVEIAKRCNVTVRLGEYFLPNFPTGDMTTEDFLVMKSKEGLEERLEFLFPDPAVRAERRPEYDERLDIELKVINQMGFPGYFLIVMEFIQWSKDNGIPVGPGRGSGAGSLVAYALKITDLDPLEFDLLFERFLNPERVSMPDFDVDFCMDRRDEVIDHVSEMYGREAVSQIITFGSMAAKAVVRDVGRVLGHAYGFVDRISKLIPPDPGMTLAKAFEAEPKLPELYEQDEEVKDLIDMARRLEGVVRNAGKHAGGVVIAPTKITDFAPLYCDDEGHHPVTQFDKNDVEYAGLVKFDFLGLRTLTIIDWALGMINPRLAKEGKPPVDIAAIPIDDKRSFDLLQRYETTAVFQLESRGMKDLIKRLQPDCFEDMIALVALFRPGPLQSGMVDNFIERKHGKEAISYPDEKWQHESLKPILEPTYGIILYQEQVMQIAQTLAGYTLGGADMLRRAMGKKKPEEMAKQRAGFEEGAVKNGVDGELAMKIFDLVEKFAGYGFNKSHSAAYALVSYQTLWLKTHFPAEFMAAVMTADMDNTDKIVTLVDECQRMGLTVIPPDVNTGRYRFSVNEDGHIVYGIGAVKGVGEGPIDAILEARDRDGPFRDLFDFCNRVDIKKLNKRVMEKLILSGAMDRLGPHRAALMATLEEAMRAAEQHAKAQAVGQVDMFGVLTEEIDDVKKAFANVPHWPDKVWLEGERETLGLYLTGHPINQYSGELRRYTSGRLCDLHPTSRDTVTTAAGLVIAARSMVTKRGNKMGIFTLDDRSGRLDVTLFSEALEKYEELMQKDRILVVSGQVSFDDFSGGLKMSARELLDINDARERFARAIRISLDEQQIDDRFFPRLCEILEPARAGVCPVQVNYRRPGSRVRLTLGTEWRVTPTDQLIDDLRVLLGRERVELVFD</sequence>
<evidence type="ECO:0000256" key="2">
    <source>
        <dbReference type="ARBA" id="ARBA00012417"/>
    </source>
</evidence>
<evidence type="ECO:0000256" key="7">
    <source>
        <dbReference type="ARBA" id="ARBA00022705"/>
    </source>
</evidence>
<dbReference type="InterPro" id="IPR003141">
    <property type="entry name" value="Pol/His_phosphatase_N"/>
</dbReference>
<dbReference type="Pfam" id="PF17657">
    <property type="entry name" value="DNA_pol3_finger"/>
    <property type="match status" value="1"/>
</dbReference>
<dbReference type="NCBIfam" id="NF004226">
    <property type="entry name" value="PRK05673.1"/>
    <property type="match status" value="1"/>
</dbReference>
<dbReference type="Proteomes" id="UP000253075">
    <property type="component" value="Unassembled WGS sequence"/>
</dbReference>
<proteinExistence type="predicted"/>
<evidence type="ECO:0000256" key="1">
    <source>
        <dbReference type="ARBA" id="ARBA00004496"/>
    </source>
</evidence>
<dbReference type="GO" id="GO:0005737">
    <property type="term" value="C:cytoplasm"/>
    <property type="evidence" value="ECO:0007669"/>
    <property type="project" value="UniProtKB-SubCell"/>
</dbReference>
<comment type="caution">
    <text evidence="11">The sequence shown here is derived from an EMBL/GenBank/DDBJ whole genome shotgun (WGS) entry which is preliminary data.</text>
</comment>
<dbReference type="InterPro" id="IPR004365">
    <property type="entry name" value="NA-bd_OB_tRNA"/>
</dbReference>
<dbReference type="InterPro" id="IPR012340">
    <property type="entry name" value="NA-bd_OB-fold"/>
</dbReference>
<dbReference type="GO" id="GO:0003887">
    <property type="term" value="F:DNA-directed DNA polymerase activity"/>
    <property type="evidence" value="ECO:0007669"/>
    <property type="project" value="UniProtKB-KW"/>
</dbReference>
<keyword evidence="4" id="KW-0963">Cytoplasm</keyword>
<dbReference type="EC" id="2.7.7.7" evidence="2"/>
<dbReference type="FunFam" id="3.20.20.140:FF:000028">
    <property type="entry name" value="DNA polymerase III subunit alpha"/>
    <property type="match status" value="1"/>
</dbReference>
<keyword evidence="7" id="KW-0235">DNA replication</keyword>
<feature type="domain" description="Polymerase/histidinol phosphatase N-terminal" evidence="10">
    <location>
        <begin position="7"/>
        <end position="74"/>
    </location>
</feature>
<dbReference type="InterPro" id="IPR040982">
    <property type="entry name" value="DNA_pol3_finger"/>
</dbReference>
<evidence type="ECO:0000256" key="4">
    <source>
        <dbReference type="ARBA" id="ARBA00022490"/>
    </source>
</evidence>
<dbReference type="GO" id="GO:0006260">
    <property type="term" value="P:DNA replication"/>
    <property type="evidence" value="ECO:0007669"/>
    <property type="project" value="UniProtKB-KW"/>
</dbReference>
<dbReference type="FunFam" id="1.10.10.1600:FF:000001">
    <property type="entry name" value="DNA polymerase III subunit alpha"/>
    <property type="match status" value="1"/>
</dbReference>
<reference evidence="12" key="2">
    <citation type="submission" date="2018-02" db="EMBL/GenBank/DDBJ databases">
        <title>Phenotypic characterization and whole genome analysis of multidrug-resistant, extended-spectrum beta-lactamase-producing bacteria isolated from dogs in Germany.</title>
        <authorList>
            <person name="Williamson C."/>
        </authorList>
    </citation>
    <scope>NUCLEOTIDE SEQUENCE [LARGE SCALE GENOMIC DNA]</scope>
    <source>
        <strain evidence="12">AFG_SD03_1510_Ahy_093</strain>
    </source>
</reference>
<evidence type="ECO:0000259" key="10">
    <source>
        <dbReference type="SMART" id="SM00481"/>
    </source>
</evidence>
<keyword evidence="6" id="KW-0548">Nucleotidyltransferase</keyword>
<dbReference type="InterPro" id="IPR016195">
    <property type="entry name" value="Pol/histidinol_Pase-like"/>
</dbReference>
<dbReference type="Pfam" id="PF07733">
    <property type="entry name" value="DNA_pol3_alpha"/>
    <property type="match status" value="1"/>
</dbReference>
<protein>
    <recommendedName>
        <fullName evidence="3">DNA polymerase III subunit alpha</fullName>
        <ecNumber evidence="2">2.7.7.7</ecNumber>
    </recommendedName>
</protein>
<reference evidence="11 12" key="1">
    <citation type="journal article" date="2018" name="PLoS ONE">
        <title>Phenotypic characterization and whole genome analysis of extended-spectrum beta-lactamase-producing bacteria isolated from dogs in Germany.</title>
        <authorList>
            <person name="Boehmer T."/>
            <person name="Vogler A.J."/>
            <person name="Thomas A."/>
            <person name="Sauer S."/>
            <person name="Hergenroether M."/>
            <person name="Straubinger R.K."/>
            <person name="Birdsell D."/>
            <person name="Keim P."/>
            <person name="Sahl J.W."/>
            <person name="Williamson C.H."/>
            <person name="Riehm J.M."/>
        </authorList>
    </citation>
    <scope>NUCLEOTIDE SEQUENCE [LARGE SCALE GENOMIC DNA]</scope>
    <source>
        <strain evidence="11 12">AFG_SD03_1510_Ahy_093</strain>
    </source>
</reference>
<dbReference type="FunFam" id="1.10.150.870:FF:000001">
    <property type="entry name" value="DNA polymerase III subunit alpha"/>
    <property type="match status" value="1"/>
</dbReference>
<dbReference type="Gene3D" id="2.40.50.140">
    <property type="entry name" value="Nucleic acid-binding proteins"/>
    <property type="match status" value="1"/>
</dbReference>
<keyword evidence="5" id="KW-0808">Transferase</keyword>
<dbReference type="CDD" id="cd07433">
    <property type="entry name" value="PHP_PolIIIA_DnaE1"/>
    <property type="match status" value="1"/>
</dbReference>
<dbReference type="InterPro" id="IPR011708">
    <property type="entry name" value="DNA_pol3_alpha_NTPase_dom"/>
</dbReference>
<dbReference type="EMBL" id="PUTQ01000013">
    <property type="protein sequence ID" value="RCF49632.1"/>
    <property type="molecule type" value="Genomic_DNA"/>
</dbReference>
<dbReference type="AlphaFoldDB" id="A0ABD7G876"/>
<name>A0ABD7G876_AERHY</name>
<dbReference type="SUPFAM" id="SSF89550">
    <property type="entry name" value="PHP domain-like"/>
    <property type="match status" value="1"/>
</dbReference>
<dbReference type="Pfam" id="PF02811">
    <property type="entry name" value="PHP"/>
    <property type="match status" value="1"/>
</dbReference>
<dbReference type="Gene3D" id="3.20.20.140">
    <property type="entry name" value="Metal-dependent hydrolases"/>
    <property type="match status" value="1"/>
</dbReference>
<dbReference type="CDD" id="cd04485">
    <property type="entry name" value="DnaE_OBF"/>
    <property type="match status" value="1"/>
</dbReference>
<evidence type="ECO:0000256" key="5">
    <source>
        <dbReference type="ARBA" id="ARBA00022679"/>
    </source>
</evidence>
<dbReference type="Pfam" id="PF20914">
    <property type="entry name" value="DNA_pol_IIIA_C"/>
    <property type="match status" value="1"/>
</dbReference>
<organism evidence="11 12">
    <name type="scientific">Aeromonas hydrophila</name>
    <dbReference type="NCBI Taxonomy" id="644"/>
    <lineage>
        <taxon>Bacteria</taxon>
        <taxon>Pseudomonadati</taxon>
        <taxon>Pseudomonadota</taxon>
        <taxon>Gammaproteobacteria</taxon>
        <taxon>Aeromonadales</taxon>
        <taxon>Aeromonadaceae</taxon>
        <taxon>Aeromonas</taxon>
    </lineage>
</organism>
<dbReference type="RefSeq" id="WP_113994926.1">
    <property type="nucleotide sequence ID" value="NZ_CP102364.1"/>
</dbReference>
<evidence type="ECO:0000256" key="3">
    <source>
        <dbReference type="ARBA" id="ARBA00019114"/>
    </source>
</evidence>
<evidence type="ECO:0000256" key="8">
    <source>
        <dbReference type="ARBA" id="ARBA00022932"/>
    </source>
</evidence>
<dbReference type="InterPro" id="IPR041931">
    <property type="entry name" value="DNA_pol3_alpha_thumb_dom"/>
</dbReference>
<dbReference type="InterPro" id="IPR004013">
    <property type="entry name" value="PHP_dom"/>
</dbReference>
<dbReference type="InterPro" id="IPR029460">
    <property type="entry name" value="DNAPol_HHH"/>
</dbReference>
<accession>A0ABD7G876</accession>
<evidence type="ECO:0000256" key="6">
    <source>
        <dbReference type="ARBA" id="ARBA00022695"/>
    </source>
</evidence>
<comment type="subcellular location">
    <subcellularLocation>
        <location evidence="1">Cytoplasm</location>
    </subcellularLocation>
</comment>
<dbReference type="NCBIfam" id="TIGR00594">
    <property type="entry name" value="polc"/>
    <property type="match status" value="1"/>
</dbReference>
<dbReference type="FunFam" id="2.40.50.140:FF:000106">
    <property type="entry name" value="DNA polymerase III subunit alpha"/>
    <property type="match status" value="1"/>
</dbReference>
<dbReference type="InterPro" id="IPR049821">
    <property type="entry name" value="PolIIIA_DnaE1_PHP"/>
</dbReference>
<evidence type="ECO:0000313" key="12">
    <source>
        <dbReference type="Proteomes" id="UP000253075"/>
    </source>
</evidence>
<dbReference type="InterPro" id="IPR004805">
    <property type="entry name" value="DnaE2/DnaE/PolC"/>
</dbReference>
<keyword evidence="8" id="KW-0239">DNA-directed DNA polymerase</keyword>
<comment type="catalytic activity">
    <reaction evidence="9">
        <text>DNA(n) + a 2'-deoxyribonucleoside 5'-triphosphate = DNA(n+1) + diphosphate</text>
        <dbReference type="Rhea" id="RHEA:22508"/>
        <dbReference type="Rhea" id="RHEA-COMP:17339"/>
        <dbReference type="Rhea" id="RHEA-COMP:17340"/>
        <dbReference type="ChEBI" id="CHEBI:33019"/>
        <dbReference type="ChEBI" id="CHEBI:61560"/>
        <dbReference type="ChEBI" id="CHEBI:173112"/>
        <dbReference type="EC" id="2.7.7.7"/>
    </reaction>
</comment>
<dbReference type="Gene3D" id="1.10.150.870">
    <property type="match status" value="1"/>
</dbReference>
<dbReference type="Gene3D" id="1.10.10.1600">
    <property type="entry name" value="Bacterial DNA polymerase III alpha subunit, thumb domain"/>
    <property type="match status" value="1"/>
</dbReference>
<dbReference type="PANTHER" id="PTHR32294">
    <property type="entry name" value="DNA POLYMERASE III SUBUNIT ALPHA"/>
    <property type="match status" value="1"/>
</dbReference>
<dbReference type="PANTHER" id="PTHR32294:SF0">
    <property type="entry name" value="DNA POLYMERASE III SUBUNIT ALPHA"/>
    <property type="match status" value="1"/>
</dbReference>
<dbReference type="InterPro" id="IPR048472">
    <property type="entry name" value="DNA_pol_IIIA_C"/>
</dbReference>
<dbReference type="SMART" id="SM00481">
    <property type="entry name" value="POLIIIAc"/>
    <property type="match status" value="1"/>
</dbReference>
<gene>
    <name evidence="11" type="ORF">C6C11_10640</name>
</gene>